<feature type="transmembrane region" description="Helical" evidence="1">
    <location>
        <begin position="37"/>
        <end position="57"/>
    </location>
</feature>
<keyword evidence="3" id="KW-1185">Reference proteome</keyword>
<keyword evidence="1" id="KW-0472">Membrane</keyword>
<proteinExistence type="predicted"/>
<sequence length="64" mass="6932">MNKKQQQTVAMLFLASSTSIGASHIMQSNGRNLMDFTQGMLTGIGIVGMLLAVVTVGRYNKRSQ</sequence>
<reference evidence="2 3" key="1">
    <citation type="submission" date="2019-10" db="EMBL/GenBank/DDBJ databases">
        <title>Description of Paenibacillus terricola sp. nov.</title>
        <authorList>
            <person name="Carlier A."/>
            <person name="Qi S."/>
        </authorList>
    </citation>
    <scope>NUCLEOTIDE SEQUENCE [LARGE SCALE GENOMIC DNA]</scope>
    <source>
        <strain evidence="2 3">LMG 31459</strain>
    </source>
</reference>
<evidence type="ECO:0000313" key="2">
    <source>
        <dbReference type="EMBL" id="NOU82943.1"/>
    </source>
</evidence>
<organism evidence="2 3">
    <name type="scientific">Paenibacillus phytohabitans</name>
    <dbReference type="NCBI Taxonomy" id="2654978"/>
    <lineage>
        <taxon>Bacteria</taxon>
        <taxon>Bacillati</taxon>
        <taxon>Bacillota</taxon>
        <taxon>Bacilli</taxon>
        <taxon>Bacillales</taxon>
        <taxon>Paenibacillaceae</taxon>
        <taxon>Paenibacillus</taxon>
    </lineage>
</organism>
<dbReference type="Proteomes" id="UP000596857">
    <property type="component" value="Unassembled WGS sequence"/>
</dbReference>
<gene>
    <name evidence="2" type="ORF">GC101_29195</name>
</gene>
<comment type="caution">
    <text evidence="2">The sequence shown here is derived from an EMBL/GenBank/DDBJ whole genome shotgun (WGS) entry which is preliminary data.</text>
</comment>
<keyword evidence="1" id="KW-0812">Transmembrane</keyword>
<accession>A0ABX1YSZ6</accession>
<keyword evidence="1" id="KW-1133">Transmembrane helix</keyword>
<protein>
    <submittedName>
        <fullName evidence="2">Uncharacterized protein</fullName>
    </submittedName>
</protein>
<name>A0ABX1YSZ6_9BACL</name>
<dbReference type="EMBL" id="WHOB01000089">
    <property type="protein sequence ID" value="NOU82943.1"/>
    <property type="molecule type" value="Genomic_DNA"/>
</dbReference>
<evidence type="ECO:0000256" key="1">
    <source>
        <dbReference type="SAM" id="Phobius"/>
    </source>
</evidence>
<evidence type="ECO:0000313" key="3">
    <source>
        <dbReference type="Proteomes" id="UP000596857"/>
    </source>
</evidence>